<dbReference type="OrthoDB" id="6275295at2759"/>
<protein>
    <recommendedName>
        <fullName evidence="7">RRM domain-containing protein</fullName>
    </recommendedName>
</protein>
<dbReference type="InterPro" id="IPR002483">
    <property type="entry name" value="PWI_dom"/>
</dbReference>
<evidence type="ECO:0000256" key="1">
    <source>
        <dbReference type="PROSITE-ProRule" id="PRU00176"/>
    </source>
</evidence>
<dbReference type="PROSITE" id="PS50102">
    <property type="entry name" value="RRM"/>
    <property type="match status" value="1"/>
</dbReference>
<feature type="compositionally biased region" description="Basic and acidic residues" evidence="2">
    <location>
        <begin position="223"/>
        <end position="235"/>
    </location>
</feature>
<dbReference type="Gene3D" id="3.30.70.330">
    <property type="match status" value="1"/>
</dbReference>
<dbReference type="InterPro" id="IPR035979">
    <property type="entry name" value="RBD_domain_sf"/>
</dbReference>
<dbReference type="GO" id="GO:0005681">
    <property type="term" value="C:spliceosomal complex"/>
    <property type="evidence" value="ECO:0007669"/>
    <property type="project" value="TreeGrafter"/>
</dbReference>
<feature type="domain" description="RRM" evidence="3">
    <location>
        <begin position="51"/>
        <end position="136"/>
    </location>
</feature>
<feature type="domain" description="PWI" evidence="4">
    <location>
        <begin position="559"/>
        <end position="694"/>
    </location>
</feature>
<keyword evidence="6" id="KW-1185">Reference proteome</keyword>
<feature type="region of interest" description="Disordered" evidence="2">
    <location>
        <begin position="223"/>
        <end position="341"/>
    </location>
</feature>
<proteinExistence type="predicted"/>
<dbReference type="SMART" id="SM00360">
    <property type="entry name" value="RRM"/>
    <property type="match status" value="1"/>
</dbReference>
<accession>A0A9P6DP86</accession>
<dbReference type="Gene3D" id="1.20.1390.10">
    <property type="entry name" value="PWI domain"/>
    <property type="match status" value="1"/>
</dbReference>
<dbReference type="InterPro" id="IPR052768">
    <property type="entry name" value="RBM25"/>
</dbReference>
<gene>
    <name evidence="5" type="ORF">BS47DRAFT_1487799</name>
</gene>
<dbReference type="PANTHER" id="PTHR18806:SF4">
    <property type="entry name" value="RNA-BINDING PROTEIN 25"/>
    <property type="match status" value="1"/>
</dbReference>
<organism evidence="5 6">
    <name type="scientific">Hydnum rufescens UP504</name>
    <dbReference type="NCBI Taxonomy" id="1448309"/>
    <lineage>
        <taxon>Eukaryota</taxon>
        <taxon>Fungi</taxon>
        <taxon>Dikarya</taxon>
        <taxon>Basidiomycota</taxon>
        <taxon>Agaricomycotina</taxon>
        <taxon>Agaricomycetes</taxon>
        <taxon>Cantharellales</taxon>
        <taxon>Hydnaceae</taxon>
        <taxon>Hydnum</taxon>
    </lineage>
</organism>
<sequence length="694" mass="77612">MQGPNRLGLGLRAPLPNYAAQGPPIGALAANPQFIYGQPHPVPVQEPIKLTTLFVGSISAGVTDEFLTSLFSVGLWTAPVVQTTYESQWQASRFGFAEFEEPDSVARALKLLHGKVIPTLEVGSPNKSLVVRADDKTKAFLQAYEAQRIRTDADDTADQTAETLISSLLDESSANAAANSDPSSELQNAVPPHLRDLQEADLPENQRGLVISEIALFRERAAKRERDQADRDRGSAARSAGVGGFSGIGGMGAVPSGPKERVWGRSQTTPSKQQQQHGPPQRQGGWGNSPQSYQQPVGFVKGENAFDNRDIDKTDEELERERRNARRREEDESFRDRERRYEARETQRIAGLERMLMRTRDLETNHSRDRDEMRERLHVWDDDESDEPFYTDRYAPSNLYILIANEASIRSRWRAQRARHLATEHAADEKSRALEARQAEHLRIESETFLARQMAEMQSLAEEQRKAGLLLDDGAPVKLSISAAGHGSGTKDADAKAASSAAAMNKPKPPAGVFGIEDEDEGVQKRKVPLVKIDFGGVEAAGRQERLDKLKASVKKDKESLFKAKIRWDGINDNLIDTKLERLTKSKMTDYLGQLDDDDLVMFVVEHLKDHKPPVKLVEGLEPVSTVTKRFSIYTWLLAMLRFALGDRDARQRLLTPQVLVEEAEEFVVALWRQIVFESLAYSEGLETEDEWVD</sequence>
<evidence type="ECO:0000313" key="6">
    <source>
        <dbReference type="Proteomes" id="UP000886523"/>
    </source>
</evidence>
<name>A0A9P6DP86_9AGAM</name>
<feature type="compositionally biased region" description="Basic and acidic residues" evidence="2">
    <location>
        <begin position="319"/>
        <end position="341"/>
    </location>
</feature>
<dbReference type="PROSITE" id="PS51025">
    <property type="entry name" value="PWI"/>
    <property type="match status" value="1"/>
</dbReference>
<dbReference type="EMBL" id="MU129029">
    <property type="protein sequence ID" value="KAF9509751.1"/>
    <property type="molecule type" value="Genomic_DNA"/>
</dbReference>
<dbReference type="InterPro" id="IPR000504">
    <property type="entry name" value="RRM_dom"/>
</dbReference>
<evidence type="ECO:0000256" key="2">
    <source>
        <dbReference type="SAM" id="MobiDB-lite"/>
    </source>
</evidence>
<feature type="compositionally biased region" description="Low complexity" evidence="2">
    <location>
        <begin position="273"/>
        <end position="283"/>
    </location>
</feature>
<dbReference type="AlphaFoldDB" id="A0A9P6DP86"/>
<evidence type="ECO:0008006" key="7">
    <source>
        <dbReference type="Google" id="ProtNLM"/>
    </source>
</evidence>
<evidence type="ECO:0000259" key="3">
    <source>
        <dbReference type="PROSITE" id="PS50102"/>
    </source>
</evidence>
<dbReference type="GO" id="GO:0003729">
    <property type="term" value="F:mRNA binding"/>
    <property type="evidence" value="ECO:0007669"/>
    <property type="project" value="TreeGrafter"/>
</dbReference>
<dbReference type="PANTHER" id="PTHR18806">
    <property type="entry name" value="RBM25 PROTEIN"/>
    <property type="match status" value="1"/>
</dbReference>
<reference evidence="5" key="1">
    <citation type="journal article" date="2020" name="Nat. Commun.">
        <title>Large-scale genome sequencing of mycorrhizal fungi provides insights into the early evolution of symbiotic traits.</title>
        <authorList>
            <person name="Miyauchi S."/>
            <person name="Kiss E."/>
            <person name="Kuo A."/>
            <person name="Drula E."/>
            <person name="Kohler A."/>
            <person name="Sanchez-Garcia M."/>
            <person name="Morin E."/>
            <person name="Andreopoulos B."/>
            <person name="Barry K.W."/>
            <person name="Bonito G."/>
            <person name="Buee M."/>
            <person name="Carver A."/>
            <person name="Chen C."/>
            <person name="Cichocki N."/>
            <person name="Clum A."/>
            <person name="Culley D."/>
            <person name="Crous P.W."/>
            <person name="Fauchery L."/>
            <person name="Girlanda M."/>
            <person name="Hayes R.D."/>
            <person name="Keri Z."/>
            <person name="LaButti K."/>
            <person name="Lipzen A."/>
            <person name="Lombard V."/>
            <person name="Magnuson J."/>
            <person name="Maillard F."/>
            <person name="Murat C."/>
            <person name="Nolan M."/>
            <person name="Ohm R.A."/>
            <person name="Pangilinan J."/>
            <person name="Pereira M.F."/>
            <person name="Perotto S."/>
            <person name="Peter M."/>
            <person name="Pfister S."/>
            <person name="Riley R."/>
            <person name="Sitrit Y."/>
            <person name="Stielow J.B."/>
            <person name="Szollosi G."/>
            <person name="Zifcakova L."/>
            <person name="Stursova M."/>
            <person name="Spatafora J.W."/>
            <person name="Tedersoo L."/>
            <person name="Vaario L.M."/>
            <person name="Yamada A."/>
            <person name="Yan M."/>
            <person name="Wang P."/>
            <person name="Xu J."/>
            <person name="Bruns T."/>
            <person name="Baldrian P."/>
            <person name="Vilgalys R."/>
            <person name="Dunand C."/>
            <person name="Henrissat B."/>
            <person name="Grigoriev I.V."/>
            <person name="Hibbett D."/>
            <person name="Nagy L.G."/>
            <person name="Martin F.M."/>
        </authorList>
    </citation>
    <scope>NUCLEOTIDE SEQUENCE</scope>
    <source>
        <strain evidence="5">UP504</strain>
    </source>
</reference>
<dbReference type="Proteomes" id="UP000886523">
    <property type="component" value="Unassembled WGS sequence"/>
</dbReference>
<comment type="caution">
    <text evidence="5">The sequence shown here is derived from an EMBL/GenBank/DDBJ whole genome shotgun (WGS) entry which is preliminary data.</text>
</comment>
<evidence type="ECO:0000259" key="4">
    <source>
        <dbReference type="PROSITE" id="PS51025"/>
    </source>
</evidence>
<evidence type="ECO:0000313" key="5">
    <source>
        <dbReference type="EMBL" id="KAF9509751.1"/>
    </source>
</evidence>
<feature type="compositionally biased region" description="Gly residues" evidence="2">
    <location>
        <begin position="241"/>
        <end position="252"/>
    </location>
</feature>
<keyword evidence="1" id="KW-0694">RNA-binding</keyword>
<dbReference type="SUPFAM" id="SSF54928">
    <property type="entry name" value="RNA-binding domain, RBD"/>
    <property type="match status" value="1"/>
</dbReference>
<dbReference type="InterPro" id="IPR012677">
    <property type="entry name" value="Nucleotide-bd_a/b_plait_sf"/>
</dbReference>